<name>A0A4S8I0I0_9BACT</name>
<evidence type="ECO:0000256" key="5">
    <source>
        <dbReference type="ARBA" id="ARBA00023295"/>
    </source>
</evidence>
<dbReference type="Gene3D" id="3.40.710.10">
    <property type="entry name" value="DD-peptidase/beta-lactamase superfamily"/>
    <property type="match status" value="1"/>
</dbReference>
<evidence type="ECO:0000256" key="2">
    <source>
        <dbReference type="ARBA" id="ARBA00005336"/>
    </source>
</evidence>
<dbReference type="AlphaFoldDB" id="A0A4S8I0I0"/>
<dbReference type="InterPro" id="IPR012338">
    <property type="entry name" value="Beta-lactam/transpept-like"/>
</dbReference>
<proteinExistence type="inferred from homology"/>
<feature type="domain" description="Beta-lactamase-related" evidence="7">
    <location>
        <begin position="593"/>
        <end position="951"/>
    </location>
</feature>
<evidence type="ECO:0000313" key="10">
    <source>
        <dbReference type="Proteomes" id="UP000306918"/>
    </source>
</evidence>
<comment type="catalytic activity">
    <reaction evidence="1">
        <text>Hydrolysis of terminal non-reducing N-acetyl-D-hexosamine residues in N-acetyl-beta-D-hexosaminides.</text>
        <dbReference type="EC" id="3.2.1.52"/>
    </reaction>
</comment>
<dbReference type="InterPro" id="IPR036881">
    <property type="entry name" value="Glyco_hydro_3_C_sf"/>
</dbReference>
<dbReference type="SUPFAM" id="SSF56601">
    <property type="entry name" value="beta-lactamase/transpeptidase-like"/>
    <property type="match status" value="1"/>
</dbReference>
<dbReference type="Pfam" id="PF00933">
    <property type="entry name" value="Glyco_hydro_3"/>
    <property type="match status" value="1"/>
</dbReference>
<evidence type="ECO:0000256" key="1">
    <source>
        <dbReference type="ARBA" id="ARBA00001231"/>
    </source>
</evidence>
<dbReference type="EMBL" id="STFF01000001">
    <property type="protein sequence ID" value="THU41638.1"/>
    <property type="molecule type" value="Genomic_DNA"/>
</dbReference>
<dbReference type="Proteomes" id="UP000306918">
    <property type="component" value="Unassembled WGS sequence"/>
</dbReference>
<sequence length="977" mass="108958">MRNKLKTIGFILLMVLVGSNVSAQRSGNPAADRWVDSVLKTLSKNEKIAQLMVVRVSAIGANRTIIFYDKEVEKAIRKYNIGGLCLFQGGPIKQATILNRLQSIAKTPLLVTIDAENGVGMRMDSVLPLPRQMMMGAVQDRSLIYDYGRVVGEQCKRIGIQVNYAPVVDINNNPNNPVINDRSFGEDKYKVAEYGIAYMKGMQDVGVMGCAKHFPGHGDVDVDSHLDLPVINKTKAQLDSLELYPFNQIFRAGVGSVMIAHLSIPVIDNTEHKPTSISYNNVTQLLRKELNYNGLTFTDALEMKGVAKFYPDGEASREALIAGNDMLCLPGDIPGSIKKIRKAIRKRKLSWSDINEHVRKVLYAKYQYGLANWQPIDTANLLTDLNSKVPAMRRSIAKNALTLLRNDDPAIFPLFKGQNIAYVGIGLTQDNAFAEHIRKDYNAGVFYFDYKKDSTEVAPLLEKLKSGYDIVVIGVHKYARYPANNFGISNAALQLINGIQAQQKTITFVFGNPYAIKNVCNASVLVAAYEDDDITQVTACDLLHGRFLASGKLPVTVCSSFKYGDGIIAKRLLPAVPANQLGFNALKLTTSIDSIVNDAIKQHAIPGAVVLVAKDGKIAYEKAFGYLAYDSTEPVYPETIYDLASVTKIMATTLSVMKLYDEGKIDLQKTMGDYIPQIRGTNKAPLKLWDILLHQAGLKAFIPFYRETLDATHENQPLPTIYSNQNDSIFKIPVAANLYIRKDWEDTMFVRILQSELGPQHKYIYSDNDYIFLGKLVERLSKLPLDRYVKKTFYDKLNLNVTGFNPAERFPLYYIAPTEREKGFRNQLLQGYVHDPGAAMFGGIAGHAGLFSNAYEVAVLAQMLLNGGVLNGQNFFSRATVEYFNQYHSDISRRGLGFDKPEKDNATRAEPYPCASASPLTFGHTGFTGTCFWVDPKYNLIYVFLSNRVNSSDVNKFLKMSVRPKVHEAIYQSLKPF</sequence>
<dbReference type="RefSeq" id="WP_136576127.1">
    <property type="nucleotide sequence ID" value="NZ_STFF01000001.1"/>
</dbReference>
<protein>
    <recommendedName>
        <fullName evidence="3">beta-N-acetylhexosaminidase</fullName>
        <ecNumber evidence="3">3.2.1.52</ecNumber>
    </recommendedName>
</protein>
<feature type="signal peptide" evidence="6">
    <location>
        <begin position="1"/>
        <end position="23"/>
    </location>
</feature>
<reference evidence="9 10" key="1">
    <citation type="submission" date="2019-04" db="EMBL/GenBank/DDBJ databases">
        <title>Niastella caeni sp. nov., isolated from activated sludge.</title>
        <authorList>
            <person name="Sheng M."/>
        </authorList>
    </citation>
    <scope>NUCLEOTIDE SEQUENCE [LARGE SCALE GENOMIC DNA]</scope>
    <source>
        <strain evidence="9 10">HX-2-15</strain>
    </source>
</reference>
<dbReference type="InterPro" id="IPR036962">
    <property type="entry name" value="Glyco_hydro_3_N_sf"/>
</dbReference>
<dbReference type="PANTHER" id="PTHR30480">
    <property type="entry name" value="BETA-HEXOSAMINIDASE-RELATED"/>
    <property type="match status" value="1"/>
</dbReference>
<keyword evidence="6" id="KW-0732">Signal</keyword>
<dbReference type="PANTHER" id="PTHR30480:SF13">
    <property type="entry name" value="BETA-HEXOSAMINIDASE"/>
    <property type="match status" value="1"/>
</dbReference>
<dbReference type="InterPro" id="IPR001466">
    <property type="entry name" value="Beta-lactam-related"/>
</dbReference>
<feature type="domain" description="Glycoside hydrolase family 3 N-terminal" evidence="8">
    <location>
        <begin position="45"/>
        <end position="362"/>
    </location>
</feature>
<evidence type="ECO:0000256" key="3">
    <source>
        <dbReference type="ARBA" id="ARBA00012663"/>
    </source>
</evidence>
<evidence type="ECO:0000256" key="6">
    <source>
        <dbReference type="SAM" id="SignalP"/>
    </source>
</evidence>
<organism evidence="9 10">
    <name type="scientific">Niastella caeni</name>
    <dbReference type="NCBI Taxonomy" id="2569763"/>
    <lineage>
        <taxon>Bacteria</taxon>
        <taxon>Pseudomonadati</taxon>
        <taxon>Bacteroidota</taxon>
        <taxon>Chitinophagia</taxon>
        <taxon>Chitinophagales</taxon>
        <taxon>Chitinophagaceae</taxon>
        <taxon>Niastella</taxon>
    </lineage>
</organism>
<keyword evidence="4 9" id="KW-0378">Hydrolase</keyword>
<dbReference type="GO" id="GO:0005975">
    <property type="term" value="P:carbohydrate metabolic process"/>
    <property type="evidence" value="ECO:0007669"/>
    <property type="project" value="InterPro"/>
</dbReference>
<dbReference type="Gene3D" id="3.20.20.300">
    <property type="entry name" value="Glycoside hydrolase, family 3, N-terminal domain"/>
    <property type="match status" value="1"/>
</dbReference>
<dbReference type="Pfam" id="PF00144">
    <property type="entry name" value="Beta-lactamase"/>
    <property type="match status" value="1"/>
</dbReference>
<dbReference type="GO" id="GO:0004563">
    <property type="term" value="F:beta-N-acetylhexosaminidase activity"/>
    <property type="evidence" value="ECO:0007669"/>
    <property type="project" value="UniProtKB-EC"/>
</dbReference>
<dbReference type="InterPro" id="IPR001764">
    <property type="entry name" value="Glyco_hydro_3_N"/>
</dbReference>
<dbReference type="Gene3D" id="3.40.50.1700">
    <property type="entry name" value="Glycoside hydrolase family 3 C-terminal domain"/>
    <property type="match status" value="1"/>
</dbReference>
<feature type="chain" id="PRO_5020966164" description="beta-N-acetylhexosaminidase" evidence="6">
    <location>
        <begin position="24"/>
        <end position="977"/>
    </location>
</feature>
<dbReference type="OrthoDB" id="9805821at2"/>
<keyword evidence="5" id="KW-0326">Glycosidase</keyword>
<keyword evidence="10" id="KW-1185">Reference proteome</keyword>
<gene>
    <name evidence="9" type="ORF">FAM09_05945</name>
</gene>
<comment type="similarity">
    <text evidence="2">Belongs to the glycosyl hydrolase 3 family.</text>
</comment>
<evidence type="ECO:0000256" key="4">
    <source>
        <dbReference type="ARBA" id="ARBA00022801"/>
    </source>
</evidence>
<dbReference type="GO" id="GO:0009254">
    <property type="term" value="P:peptidoglycan turnover"/>
    <property type="evidence" value="ECO:0007669"/>
    <property type="project" value="TreeGrafter"/>
</dbReference>
<evidence type="ECO:0000259" key="8">
    <source>
        <dbReference type="Pfam" id="PF00933"/>
    </source>
</evidence>
<evidence type="ECO:0000259" key="7">
    <source>
        <dbReference type="Pfam" id="PF00144"/>
    </source>
</evidence>
<evidence type="ECO:0000313" key="9">
    <source>
        <dbReference type="EMBL" id="THU41638.1"/>
    </source>
</evidence>
<dbReference type="EC" id="3.2.1.52" evidence="3"/>
<dbReference type="InterPro" id="IPR050226">
    <property type="entry name" value="NagZ_Beta-hexosaminidase"/>
</dbReference>
<accession>A0A4S8I0I0</accession>
<comment type="caution">
    <text evidence="9">The sequence shown here is derived from an EMBL/GenBank/DDBJ whole genome shotgun (WGS) entry which is preliminary data.</text>
</comment>
<dbReference type="SUPFAM" id="SSF51445">
    <property type="entry name" value="(Trans)glycosidases"/>
    <property type="match status" value="1"/>
</dbReference>
<dbReference type="SUPFAM" id="SSF52279">
    <property type="entry name" value="Beta-D-glucan exohydrolase, C-terminal domain"/>
    <property type="match status" value="1"/>
</dbReference>
<dbReference type="InterPro" id="IPR017853">
    <property type="entry name" value="GH"/>
</dbReference>